<comment type="caution">
    <text evidence="16">The sequence shown here is derived from an EMBL/GenBank/DDBJ whole genome shotgun (WGS) entry which is preliminary data.</text>
</comment>
<sequence>MHFFSAFAALIFLVAPVLAGNNFHGLAASNSQGGIATYTCRTQEDWDSLARSTKDNGFGSLFISGLDCDALHSASRAAIKTGLTVLPAIFIHGTVANSESDINNGVQMFVSAVSEFGAGLYEGFLVGNEANDNTPNIVNKVDSVRGALRSAGINTPVSTTHTWVRVRDEPALCGDFVFANAHAFYDGGRTAAEAGDFVYGTVIPALKEKCPGKPIYITESGWPSQGGSNGIAVASPQAESNALSGLICAASKDRDVKLYAFEADNQAWKSTDVDKNFGILGKVGDAFNTC</sequence>
<keyword evidence="7" id="KW-0472">Membrane</keyword>
<comment type="function">
    <text evidence="12">Glucanases play a role in cell expansion during growth, in cell-cell fusion during mating, and in spore release during sporulation. This enzyme may be involved in beta-glucan degradation. Active on laminarin and lichenan.</text>
</comment>
<keyword evidence="10" id="KW-0961">Cell wall biogenesis/degradation</keyword>
<keyword evidence="11" id="KW-0624">Polysaccharide degradation</keyword>
<dbReference type="GO" id="GO:0005576">
    <property type="term" value="C:extracellular region"/>
    <property type="evidence" value="ECO:0007669"/>
    <property type="project" value="TreeGrafter"/>
</dbReference>
<evidence type="ECO:0000313" key="17">
    <source>
        <dbReference type="Proteomes" id="UP000807306"/>
    </source>
</evidence>
<keyword evidence="9" id="KW-0119">Carbohydrate metabolism</keyword>
<dbReference type="EMBL" id="MU157824">
    <property type="protein sequence ID" value="KAF9535726.1"/>
    <property type="molecule type" value="Genomic_DNA"/>
</dbReference>
<evidence type="ECO:0000256" key="12">
    <source>
        <dbReference type="ARBA" id="ARBA00037649"/>
    </source>
</evidence>
<feature type="chain" id="PRO_5040409157" description="glucan endo-1,3-beta-D-glucosidase" evidence="15">
    <location>
        <begin position="20"/>
        <end position="290"/>
    </location>
</feature>
<dbReference type="SUPFAM" id="SSF51445">
    <property type="entry name" value="(Trans)glycosidases"/>
    <property type="match status" value="1"/>
</dbReference>
<dbReference type="InterPro" id="IPR050732">
    <property type="entry name" value="Beta-glucan_modifiers"/>
</dbReference>
<dbReference type="OrthoDB" id="941679at2759"/>
<keyword evidence="5" id="KW-1003">Cell membrane</keyword>
<evidence type="ECO:0000256" key="1">
    <source>
        <dbReference type="ARBA" id="ARBA00000382"/>
    </source>
</evidence>
<keyword evidence="15" id="KW-0732">Signal</keyword>
<dbReference type="GO" id="GO:0009277">
    <property type="term" value="C:fungal-type cell wall"/>
    <property type="evidence" value="ECO:0007669"/>
    <property type="project" value="TreeGrafter"/>
</dbReference>
<dbReference type="InterPro" id="IPR017853">
    <property type="entry name" value="GH"/>
</dbReference>
<evidence type="ECO:0000256" key="3">
    <source>
        <dbReference type="ARBA" id="ARBA00008773"/>
    </source>
</evidence>
<evidence type="ECO:0000256" key="10">
    <source>
        <dbReference type="ARBA" id="ARBA00023316"/>
    </source>
</evidence>
<name>A0A9P6JWI8_9AGAR</name>
<dbReference type="PANTHER" id="PTHR16631">
    <property type="entry name" value="GLUCAN 1,3-BETA-GLUCOSIDASE"/>
    <property type="match status" value="1"/>
</dbReference>
<comment type="subcellular location">
    <subcellularLocation>
        <location evidence="2">Cell membrane</location>
        <topology evidence="2">Single-pass type II membrane protein</topology>
    </subcellularLocation>
</comment>
<dbReference type="PANTHER" id="PTHR16631:SF17">
    <property type="entry name" value="GLUCAN ENDO-1,3-BETA-GLUCOSIDASE BTGC"/>
    <property type="match status" value="1"/>
</dbReference>
<evidence type="ECO:0000256" key="9">
    <source>
        <dbReference type="ARBA" id="ARBA00023277"/>
    </source>
</evidence>
<organism evidence="16 17">
    <name type="scientific">Crepidotus variabilis</name>
    <dbReference type="NCBI Taxonomy" id="179855"/>
    <lineage>
        <taxon>Eukaryota</taxon>
        <taxon>Fungi</taxon>
        <taxon>Dikarya</taxon>
        <taxon>Basidiomycota</taxon>
        <taxon>Agaricomycotina</taxon>
        <taxon>Agaricomycetes</taxon>
        <taxon>Agaricomycetidae</taxon>
        <taxon>Agaricales</taxon>
        <taxon>Agaricineae</taxon>
        <taxon>Crepidotaceae</taxon>
        <taxon>Crepidotus</taxon>
    </lineage>
</organism>
<evidence type="ECO:0000256" key="8">
    <source>
        <dbReference type="ARBA" id="ARBA00023180"/>
    </source>
</evidence>
<keyword evidence="6 16" id="KW-0378">Hydrolase</keyword>
<proteinExistence type="inferred from homology"/>
<dbReference type="GO" id="GO:0071555">
    <property type="term" value="P:cell wall organization"/>
    <property type="evidence" value="ECO:0007669"/>
    <property type="project" value="UniProtKB-KW"/>
</dbReference>
<evidence type="ECO:0000256" key="6">
    <source>
        <dbReference type="ARBA" id="ARBA00022801"/>
    </source>
</evidence>
<evidence type="ECO:0000256" key="7">
    <source>
        <dbReference type="ARBA" id="ARBA00023136"/>
    </source>
</evidence>
<dbReference type="Proteomes" id="UP000807306">
    <property type="component" value="Unassembled WGS sequence"/>
</dbReference>
<reference evidence="16" key="1">
    <citation type="submission" date="2020-11" db="EMBL/GenBank/DDBJ databases">
        <authorList>
            <consortium name="DOE Joint Genome Institute"/>
            <person name="Ahrendt S."/>
            <person name="Riley R."/>
            <person name="Andreopoulos W."/>
            <person name="Labutti K."/>
            <person name="Pangilinan J."/>
            <person name="Ruiz-Duenas F.J."/>
            <person name="Barrasa J.M."/>
            <person name="Sanchez-Garcia M."/>
            <person name="Camarero S."/>
            <person name="Miyauchi S."/>
            <person name="Serrano A."/>
            <person name="Linde D."/>
            <person name="Babiker R."/>
            <person name="Drula E."/>
            <person name="Ayuso-Fernandez I."/>
            <person name="Pacheco R."/>
            <person name="Padilla G."/>
            <person name="Ferreira P."/>
            <person name="Barriuso J."/>
            <person name="Kellner H."/>
            <person name="Castanera R."/>
            <person name="Alfaro M."/>
            <person name="Ramirez L."/>
            <person name="Pisabarro A.G."/>
            <person name="Kuo A."/>
            <person name="Tritt A."/>
            <person name="Lipzen A."/>
            <person name="He G."/>
            <person name="Yan M."/>
            <person name="Ng V."/>
            <person name="Cullen D."/>
            <person name="Martin F."/>
            <person name="Rosso M.-N."/>
            <person name="Henrissat B."/>
            <person name="Hibbett D."/>
            <person name="Martinez A.T."/>
            <person name="Grigoriev I.V."/>
        </authorList>
    </citation>
    <scope>NUCLEOTIDE SEQUENCE</scope>
    <source>
        <strain evidence="16">CBS 506.95</strain>
    </source>
</reference>
<evidence type="ECO:0000256" key="5">
    <source>
        <dbReference type="ARBA" id="ARBA00022475"/>
    </source>
</evidence>
<evidence type="ECO:0000256" key="14">
    <source>
        <dbReference type="ARBA" id="ARBA00043078"/>
    </source>
</evidence>
<dbReference type="AlphaFoldDB" id="A0A9P6JWI8"/>
<keyword evidence="17" id="KW-1185">Reference proteome</keyword>
<evidence type="ECO:0000256" key="13">
    <source>
        <dbReference type="ARBA" id="ARBA00042373"/>
    </source>
</evidence>
<evidence type="ECO:0000256" key="4">
    <source>
        <dbReference type="ARBA" id="ARBA00012780"/>
    </source>
</evidence>
<dbReference type="GO" id="GO:0000272">
    <property type="term" value="P:polysaccharide catabolic process"/>
    <property type="evidence" value="ECO:0007669"/>
    <property type="project" value="UniProtKB-KW"/>
</dbReference>
<dbReference type="GO" id="GO:0042973">
    <property type="term" value="F:glucan endo-1,3-beta-D-glucosidase activity"/>
    <property type="evidence" value="ECO:0007669"/>
    <property type="project" value="UniProtKB-EC"/>
</dbReference>
<dbReference type="EC" id="3.2.1.39" evidence="4"/>
<keyword evidence="8" id="KW-0325">Glycoprotein</keyword>
<accession>A0A9P6JWI8</accession>
<evidence type="ECO:0000313" key="16">
    <source>
        <dbReference type="EMBL" id="KAF9535726.1"/>
    </source>
</evidence>
<dbReference type="Gene3D" id="3.20.20.80">
    <property type="entry name" value="Glycosidases"/>
    <property type="match status" value="1"/>
</dbReference>
<comment type="similarity">
    <text evidence="3">Belongs to the glycosyl hydrolase 17 family.</text>
</comment>
<dbReference type="GO" id="GO:0005886">
    <property type="term" value="C:plasma membrane"/>
    <property type="evidence" value="ECO:0007669"/>
    <property type="project" value="UniProtKB-SubCell"/>
</dbReference>
<dbReference type="GO" id="GO:0009986">
    <property type="term" value="C:cell surface"/>
    <property type="evidence" value="ECO:0007669"/>
    <property type="project" value="TreeGrafter"/>
</dbReference>
<protein>
    <recommendedName>
        <fullName evidence="4">glucan endo-1,3-beta-D-glucosidase</fullName>
        <ecNumber evidence="4">3.2.1.39</ecNumber>
    </recommendedName>
    <alternativeName>
        <fullName evidence="14">Endo-1,3-beta-glucanase btgC</fullName>
    </alternativeName>
    <alternativeName>
        <fullName evidence="13">Laminarinase btgC</fullName>
    </alternativeName>
</protein>
<evidence type="ECO:0000256" key="15">
    <source>
        <dbReference type="SAM" id="SignalP"/>
    </source>
</evidence>
<gene>
    <name evidence="16" type="ORF">CPB83DRAFT_878834</name>
</gene>
<evidence type="ECO:0000256" key="2">
    <source>
        <dbReference type="ARBA" id="ARBA00004401"/>
    </source>
</evidence>
<feature type="signal peptide" evidence="15">
    <location>
        <begin position="1"/>
        <end position="19"/>
    </location>
</feature>
<comment type="catalytic activity">
    <reaction evidence="1">
        <text>Hydrolysis of (1-&gt;3)-beta-D-glucosidic linkages in (1-&gt;3)-beta-D-glucans.</text>
        <dbReference type="EC" id="3.2.1.39"/>
    </reaction>
</comment>
<evidence type="ECO:0000256" key="11">
    <source>
        <dbReference type="ARBA" id="ARBA00023326"/>
    </source>
</evidence>